<dbReference type="InterPro" id="IPR050736">
    <property type="entry name" value="Sensor_HK_Regulatory"/>
</dbReference>
<dbReference type="PROSITE" id="PS50109">
    <property type="entry name" value="HIS_KIN"/>
    <property type="match status" value="1"/>
</dbReference>
<dbReference type="EMBL" id="JAHESD010000045">
    <property type="protein sequence ID" value="MBT1705065.1"/>
    <property type="molecule type" value="Genomic_DNA"/>
</dbReference>
<evidence type="ECO:0000313" key="8">
    <source>
        <dbReference type="Proteomes" id="UP000772618"/>
    </source>
</evidence>
<keyword evidence="4 7" id="KW-0418">Kinase</keyword>
<keyword evidence="3" id="KW-0808">Transferase</keyword>
<dbReference type="InterPro" id="IPR004358">
    <property type="entry name" value="Sig_transdc_His_kin-like_C"/>
</dbReference>
<dbReference type="RefSeq" id="WP_254155022.1">
    <property type="nucleotide sequence ID" value="NZ_JAHESD010000045.1"/>
</dbReference>
<dbReference type="PANTHER" id="PTHR43711:SF26">
    <property type="entry name" value="SENSOR HISTIDINE KINASE RCSC"/>
    <property type="match status" value="1"/>
</dbReference>
<comment type="caution">
    <text evidence="7">The sequence shown here is derived from an EMBL/GenBank/DDBJ whole genome shotgun (WGS) entry which is preliminary data.</text>
</comment>
<gene>
    <name evidence="7" type="ORF">KK060_17360</name>
</gene>
<name>A0ABS5VW59_9BACT</name>
<dbReference type="PANTHER" id="PTHR43711">
    <property type="entry name" value="TWO-COMPONENT HISTIDINE KINASE"/>
    <property type="match status" value="1"/>
</dbReference>
<keyword evidence="5" id="KW-0902">Two-component regulatory system</keyword>
<dbReference type="SUPFAM" id="SSF47384">
    <property type="entry name" value="Homodimeric domain of signal transducing histidine kinase"/>
    <property type="match status" value="1"/>
</dbReference>
<dbReference type="InterPro" id="IPR036890">
    <property type="entry name" value="HATPase_C_sf"/>
</dbReference>
<comment type="catalytic activity">
    <reaction evidence="1">
        <text>ATP + protein L-histidine = ADP + protein N-phospho-L-histidine.</text>
        <dbReference type="EC" id="2.7.13.3"/>
    </reaction>
</comment>
<evidence type="ECO:0000259" key="6">
    <source>
        <dbReference type="PROSITE" id="PS50109"/>
    </source>
</evidence>
<dbReference type="Gene3D" id="3.30.565.10">
    <property type="entry name" value="Histidine kinase-like ATPase, C-terminal domain"/>
    <property type="match status" value="1"/>
</dbReference>
<evidence type="ECO:0000256" key="3">
    <source>
        <dbReference type="ARBA" id="ARBA00022679"/>
    </source>
</evidence>
<dbReference type="Gene3D" id="1.10.287.130">
    <property type="match status" value="1"/>
</dbReference>
<evidence type="ECO:0000256" key="5">
    <source>
        <dbReference type="ARBA" id="ARBA00023012"/>
    </source>
</evidence>
<protein>
    <recommendedName>
        <fullName evidence="2">histidine kinase</fullName>
        <ecNumber evidence="2">2.7.13.3</ecNumber>
    </recommendedName>
</protein>
<evidence type="ECO:0000313" key="7">
    <source>
        <dbReference type="EMBL" id="MBT1705065.1"/>
    </source>
</evidence>
<proteinExistence type="predicted"/>
<dbReference type="InterPro" id="IPR003594">
    <property type="entry name" value="HATPase_dom"/>
</dbReference>
<feature type="domain" description="Histidine kinase" evidence="6">
    <location>
        <begin position="53"/>
        <end position="271"/>
    </location>
</feature>
<reference evidence="7 8" key="1">
    <citation type="submission" date="2021-05" db="EMBL/GenBank/DDBJ databases">
        <title>A Polyphasic approach of four new species of the genus Ohtaekwangia: Ohtaekwangia histidinii sp. nov., Ohtaekwangia cretensis sp. nov., Ohtaekwangia indiensis sp. nov., Ohtaekwangia reichenbachii sp. nov. from diverse environment.</title>
        <authorList>
            <person name="Octaviana S."/>
        </authorList>
    </citation>
    <scope>NUCLEOTIDE SEQUENCE [LARGE SCALE GENOMIC DNA]</scope>
    <source>
        <strain evidence="7 8">PWU20</strain>
    </source>
</reference>
<dbReference type="Proteomes" id="UP000772618">
    <property type="component" value="Unassembled WGS sequence"/>
</dbReference>
<dbReference type="InterPro" id="IPR036097">
    <property type="entry name" value="HisK_dim/P_sf"/>
</dbReference>
<dbReference type="InterPro" id="IPR005467">
    <property type="entry name" value="His_kinase_dom"/>
</dbReference>
<dbReference type="GO" id="GO:0016301">
    <property type="term" value="F:kinase activity"/>
    <property type="evidence" value="ECO:0007669"/>
    <property type="project" value="UniProtKB-KW"/>
</dbReference>
<dbReference type="Pfam" id="PF02518">
    <property type="entry name" value="HATPase_c"/>
    <property type="match status" value="1"/>
</dbReference>
<organism evidence="7 8">
    <name type="scientific">Chryseosolibacter indicus</name>
    <dbReference type="NCBI Taxonomy" id="2782351"/>
    <lineage>
        <taxon>Bacteria</taxon>
        <taxon>Pseudomonadati</taxon>
        <taxon>Bacteroidota</taxon>
        <taxon>Cytophagia</taxon>
        <taxon>Cytophagales</taxon>
        <taxon>Chryseotaleaceae</taxon>
        <taxon>Chryseosolibacter</taxon>
    </lineage>
</organism>
<evidence type="ECO:0000256" key="4">
    <source>
        <dbReference type="ARBA" id="ARBA00022777"/>
    </source>
</evidence>
<evidence type="ECO:0000256" key="2">
    <source>
        <dbReference type="ARBA" id="ARBA00012438"/>
    </source>
</evidence>
<dbReference type="SMART" id="SM00387">
    <property type="entry name" value="HATPase_c"/>
    <property type="match status" value="1"/>
</dbReference>
<evidence type="ECO:0000256" key="1">
    <source>
        <dbReference type="ARBA" id="ARBA00000085"/>
    </source>
</evidence>
<dbReference type="EC" id="2.7.13.3" evidence="2"/>
<keyword evidence="8" id="KW-1185">Reference proteome</keyword>
<accession>A0ABS5VW59</accession>
<sequence>MNLTNEELIDILRSRLIQREKLSSNEREMFREIQVLSEKLKQSEKLKSHFLSNIRNEINNPLSSVLGLSRFLMESNVVDGNQLKRHAFLIHNEIFNLNFQMRNIFAAAEIEAAELPIEPAQVDVAKLINDCIEAITFKSNQKQVSISTSFAVEEIIHYTDGYMLFMTVINLLANAVEFSLPEGKVSIAVSQSSDKLTIQVKDDGSGIDEEDQTKIFNRFYQLDFGTTKRHNGHGLGLSIAKEFVEVLNGTLSVSSTRGNGSLFSVTIPSLERKMENINYSSDWNEFLFDSDAVL</sequence>
<dbReference type="SUPFAM" id="SSF55874">
    <property type="entry name" value="ATPase domain of HSP90 chaperone/DNA topoisomerase II/histidine kinase"/>
    <property type="match status" value="1"/>
</dbReference>
<dbReference type="PRINTS" id="PR00344">
    <property type="entry name" value="BCTRLSENSOR"/>
</dbReference>